<proteinExistence type="inferred from homology"/>
<dbReference type="SUPFAM" id="SSF54184">
    <property type="entry name" value="Penicillin-binding protein 2x (pbp-2x), c-terminal domain"/>
    <property type="match status" value="2"/>
</dbReference>
<dbReference type="AlphaFoldDB" id="A0A1H0NMN8"/>
<dbReference type="Pfam" id="PF00905">
    <property type="entry name" value="Transpeptidase"/>
    <property type="match status" value="1"/>
</dbReference>
<dbReference type="SUPFAM" id="SSF56519">
    <property type="entry name" value="Penicillin binding protein dimerisation domain"/>
    <property type="match status" value="1"/>
</dbReference>
<dbReference type="InterPro" id="IPR001460">
    <property type="entry name" value="PCN-bd_Tpept"/>
</dbReference>
<sequence>MNFKNKKFVKEKGISRMKSSNRLLFVSSCICVVFVFLTIRLLYIMIYKNGEYSKMAKAQREAQYIVLAERGDILARNGATLASTISVYRIDLDLDSIREYISDNNFTIKDISKSLADALEMDFDTVLKKLETKNEDGKEASSTILVRGIEKSQADKVEALKIYGVIISGDTKRLYPSNNYLAHALGSVNLDNKGLNGIELQYDKYLAGISGVRISQVDGASTQLPGDSKIVTPPIPGKDVTLTIDENIQYIIEELAEKAMTENIAKGVSIIVSNPNNGEILAMTNKPDFNPNNTFNEYQAFPGENDTEKLQNMFKDSLVSDAFEPGSTFKNFSMMAAIEEGVVSENDTFTCNGGTMFGSTLVKCWNLSGHGTQTLPQILQNSCNVGFMQVGAKLGKEKLDEYMRKYGFGQATNIDLPGESEGILKKPENISEMDLATIAFGQTNTTTAIQLITGFNAIANGGDLIQPHVMKEIAHVDENGTRIIDDTFKPTINKGVMSEANTGVLRDYLERTINQGGPVGSFMGKEYRIGAKTGTAEKADTVNGGYAKDKYIASVLAMYPVDNPQITIYIKVDEPNPAKYYGGQVTNSIVKEFFQKIRVYIDSPLYKQTTKNVNNIIVPDVRGKSVKDAKQILKDNKLQVTLEGKDSIVVKMNPDPGTAMQENSKINIYSGDKEAIENKIVMPDLIGYSLEKVDESLNKIGVTYNAAGTGLVTKQNIEKGKIIEKGTKVQLELE</sequence>
<name>A0A1H0NMN8_9CLOT</name>
<dbReference type="SMART" id="SM00740">
    <property type="entry name" value="PASTA"/>
    <property type="match status" value="2"/>
</dbReference>
<dbReference type="Pfam" id="PF03793">
    <property type="entry name" value="PASTA"/>
    <property type="match status" value="2"/>
</dbReference>
<dbReference type="PANTHER" id="PTHR30627">
    <property type="entry name" value="PEPTIDOGLYCAN D,D-TRANSPEPTIDASE"/>
    <property type="match status" value="1"/>
</dbReference>
<dbReference type="Gene3D" id="3.30.450.330">
    <property type="match status" value="1"/>
</dbReference>
<dbReference type="CDD" id="cd06575">
    <property type="entry name" value="PASTA_Pbp2x-like_2"/>
    <property type="match status" value="1"/>
</dbReference>
<dbReference type="EMBL" id="FNJM01000001">
    <property type="protein sequence ID" value="SDO93939.1"/>
    <property type="molecule type" value="Genomic_DNA"/>
</dbReference>
<dbReference type="Gene3D" id="3.90.1310.10">
    <property type="entry name" value="Penicillin-binding protein 2a (Domain 2)"/>
    <property type="match status" value="1"/>
</dbReference>
<dbReference type="Gene3D" id="3.40.710.10">
    <property type="entry name" value="DD-peptidase/beta-lactamase superfamily"/>
    <property type="match status" value="1"/>
</dbReference>
<dbReference type="Gene3D" id="3.30.10.20">
    <property type="match status" value="1"/>
</dbReference>
<feature type="domain" description="PASTA" evidence="4">
    <location>
        <begin position="612"/>
        <end position="672"/>
    </location>
</feature>
<evidence type="ECO:0000259" key="4">
    <source>
        <dbReference type="PROSITE" id="PS51178"/>
    </source>
</evidence>
<evidence type="ECO:0000256" key="2">
    <source>
        <dbReference type="ARBA" id="ARBA00007171"/>
    </source>
</evidence>
<dbReference type="PROSITE" id="PS51178">
    <property type="entry name" value="PASTA"/>
    <property type="match status" value="2"/>
</dbReference>
<dbReference type="PANTHER" id="PTHR30627:SF1">
    <property type="entry name" value="PEPTIDOGLYCAN D,D-TRANSPEPTIDASE FTSI"/>
    <property type="match status" value="1"/>
</dbReference>
<dbReference type="InterPro" id="IPR005543">
    <property type="entry name" value="PASTA_dom"/>
</dbReference>
<dbReference type="InterPro" id="IPR005311">
    <property type="entry name" value="PBP_dimer"/>
</dbReference>
<keyword evidence="6" id="KW-1185">Reference proteome</keyword>
<dbReference type="InterPro" id="IPR012338">
    <property type="entry name" value="Beta-lactam/transpept-like"/>
</dbReference>
<dbReference type="InterPro" id="IPR050515">
    <property type="entry name" value="Beta-lactam/transpept"/>
</dbReference>
<dbReference type="GO" id="GO:0071555">
    <property type="term" value="P:cell wall organization"/>
    <property type="evidence" value="ECO:0007669"/>
    <property type="project" value="TreeGrafter"/>
</dbReference>
<evidence type="ECO:0000256" key="3">
    <source>
        <dbReference type="ARBA" id="ARBA00023136"/>
    </source>
</evidence>
<dbReference type="SUPFAM" id="SSF56601">
    <property type="entry name" value="beta-lactamase/transpeptidase-like"/>
    <property type="match status" value="1"/>
</dbReference>
<accession>A0A1H0NMN8</accession>
<dbReference type="GO" id="GO:0008658">
    <property type="term" value="F:penicillin binding"/>
    <property type="evidence" value="ECO:0007669"/>
    <property type="project" value="InterPro"/>
</dbReference>
<organism evidence="5 6">
    <name type="scientific">Clostridium gasigenes</name>
    <dbReference type="NCBI Taxonomy" id="94869"/>
    <lineage>
        <taxon>Bacteria</taxon>
        <taxon>Bacillati</taxon>
        <taxon>Bacillota</taxon>
        <taxon>Clostridia</taxon>
        <taxon>Eubacteriales</taxon>
        <taxon>Clostridiaceae</taxon>
        <taxon>Clostridium</taxon>
    </lineage>
</organism>
<dbReference type="CDD" id="cd06576">
    <property type="entry name" value="PASTA_Pbp2x-like_1"/>
    <property type="match status" value="1"/>
</dbReference>
<dbReference type="RefSeq" id="WP_089966195.1">
    <property type="nucleotide sequence ID" value="NZ_CP071376.1"/>
</dbReference>
<comment type="subcellular location">
    <subcellularLocation>
        <location evidence="1">Membrane</location>
    </subcellularLocation>
</comment>
<reference evidence="5 6" key="1">
    <citation type="submission" date="2016-10" db="EMBL/GenBank/DDBJ databases">
        <authorList>
            <person name="de Groot N.N."/>
        </authorList>
    </citation>
    <scope>NUCLEOTIDE SEQUENCE [LARGE SCALE GENOMIC DNA]</scope>
    <source>
        <strain evidence="5 6">DSM 12272</strain>
    </source>
</reference>
<dbReference type="Proteomes" id="UP000198597">
    <property type="component" value="Unassembled WGS sequence"/>
</dbReference>
<gene>
    <name evidence="5" type="ORF">SAMN04488529_101881</name>
</gene>
<dbReference type="OrthoDB" id="9804124at2"/>
<evidence type="ECO:0000313" key="5">
    <source>
        <dbReference type="EMBL" id="SDO93939.1"/>
    </source>
</evidence>
<dbReference type="STRING" id="94869.SAMN04488529_101881"/>
<dbReference type="GeneID" id="65311030"/>
<dbReference type="GO" id="GO:0005886">
    <property type="term" value="C:plasma membrane"/>
    <property type="evidence" value="ECO:0007669"/>
    <property type="project" value="TreeGrafter"/>
</dbReference>
<dbReference type="Pfam" id="PF03717">
    <property type="entry name" value="PBP_dimer"/>
    <property type="match status" value="1"/>
</dbReference>
<feature type="domain" description="PASTA" evidence="4">
    <location>
        <begin position="676"/>
        <end position="734"/>
    </location>
</feature>
<evidence type="ECO:0000256" key="1">
    <source>
        <dbReference type="ARBA" id="ARBA00004370"/>
    </source>
</evidence>
<comment type="similarity">
    <text evidence="2">Belongs to the transpeptidase family.</text>
</comment>
<keyword evidence="3" id="KW-0472">Membrane</keyword>
<evidence type="ECO:0000313" key="6">
    <source>
        <dbReference type="Proteomes" id="UP000198597"/>
    </source>
</evidence>
<dbReference type="InterPro" id="IPR036138">
    <property type="entry name" value="PBP_dimer_sf"/>
</dbReference>
<protein>
    <submittedName>
        <fullName evidence="5">Stage V sporulation protein D (Sporulation-specific penicillin-binding protein)</fullName>
    </submittedName>
</protein>